<dbReference type="Pfam" id="PF01145">
    <property type="entry name" value="Band_7"/>
    <property type="match status" value="1"/>
</dbReference>
<feature type="chain" id="PRO_5002693864" description="Band 7 domain-containing protein" evidence="4">
    <location>
        <begin position="19"/>
        <end position="281"/>
    </location>
</feature>
<dbReference type="PROSITE" id="PS51257">
    <property type="entry name" value="PROKAR_LIPOPROTEIN"/>
    <property type="match status" value="1"/>
</dbReference>
<dbReference type="PANTHER" id="PTHR23222">
    <property type="entry name" value="PROHIBITIN"/>
    <property type="match status" value="1"/>
</dbReference>
<dbReference type="InterPro" id="IPR000163">
    <property type="entry name" value="Prohibitin"/>
</dbReference>
<sequence>MHTPPRLHTLLLSLPLLAAVAGCTSVDEGERAVKLKWGKAIEVVEPGMHWNIAPGLDYKKISMRRETFDAEASAVSSDQQRVDTSVTVNYQVEASSVLEVYTSIGPDTVKWERELRPKIMDAVKSTTAHYTVYELISKRDEVKNEIENAVIEAVPPTFTINSVQLTNFTFSQAYNDAIEAKQVAEQAALRAKNELAKNQTEVKKLEQQAEAERNAAVVRAEGEAKALEIRGKAWAEYVELLGPDGVAASLRQQEIEKWDGRAPQTVAGGNTSLMLPSGGGN</sequence>
<accession>A6GCU9</accession>
<feature type="region of interest" description="Disordered" evidence="3">
    <location>
        <begin position="262"/>
        <end position="281"/>
    </location>
</feature>
<protein>
    <recommendedName>
        <fullName evidence="5">Band 7 domain-containing protein</fullName>
    </recommendedName>
</protein>
<organism evidence="6 7">
    <name type="scientific">Plesiocystis pacifica SIR-1</name>
    <dbReference type="NCBI Taxonomy" id="391625"/>
    <lineage>
        <taxon>Bacteria</taxon>
        <taxon>Pseudomonadati</taxon>
        <taxon>Myxococcota</taxon>
        <taxon>Polyangia</taxon>
        <taxon>Nannocystales</taxon>
        <taxon>Nannocystaceae</taxon>
        <taxon>Plesiocystis</taxon>
    </lineage>
</organism>
<dbReference type="STRING" id="391625.PPSIR1_07772"/>
<evidence type="ECO:0000256" key="3">
    <source>
        <dbReference type="SAM" id="MobiDB-lite"/>
    </source>
</evidence>
<keyword evidence="4" id="KW-0732">Signal</keyword>
<name>A6GCU9_9BACT</name>
<dbReference type="OrthoDB" id="9812991at2"/>
<dbReference type="RefSeq" id="WP_006974540.1">
    <property type="nucleotide sequence ID" value="NZ_ABCS01000068.1"/>
</dbReference>
<keyword evidence="2" id="KW-0175">Coiled coil</keyword>
<dbReference type="EMBL" id="ABCS01000068">
    <property type="protein sequence ID" value="EDM76273.1"/>
    <property type="molecule type" value="Genomic_DNA"/>
</dbReference>
<evidence type="ECO:0000313" key="6">
    <source>
        <dbReference type="EMBL" id="EDM76273.1"/>
    </source>
</evidence>
<feature type="signal peptide" evidence="4">
    <location>
        <begin position="1"/>
        <end position="18"/>
    </location>
</feature>
<dbReference type="eggNOG" id="COG0330">
    <property type="taxonomic scope" value="Bacteria"/>
</dbReference>
<dbReference type="AlphaFoldDB" id="A6GCU9"/>
<dbReference type="InterPro" id="IPR001107">
    <property type="entry name" value="Band_7"/>
</dbReference>
<evidence type="ECO:0000256" key="1">
    <source>
        <dbReference type="ARBA" id="ARBA00004167"/>
    </source>
</evidence>
<dbReference type="PRINTS" id="PR00679">
    <property type="entry name" value="PROHIBITIN"/>
</dbReference>
<evidence type="ECO:0000256" key="2">
    <source>
        <dbReference type="SAM" id="Coils"/>
    </source>
</evidence>
<dbReference type="Gene3D" id="3.30.479.30">
    <property type="entry name" value="Band 7 domain"/>
    <property type="match status" value="1"/>
</dbReference>
<reference evidence="6 7" key="1">
    <citation type="submission" date="2007-06" db="EMBL/GenBank/DDBJ databases">
        <authorList>
            <person name="Shimkets L."/>
            <person name="Ferriera S."/>
            <person name="Johnson J."/>
            <person name="Kravitz S."/>
            <person name="Beeson K."/>
            <person name="Sutton G."/>
            <person name="Rogers Y.-H."/>
            <person name="Friedman R."/>
            <person name="Frazier M."/>
            <person name="Venter J.C."/>
        </authorList>
    </citation>
    <scope>NUCLEOTIDE SEQUENCE [LARGE SCALE GENOMIC DNA]</scope>
    <source>
        <strain evidence="6 7">SIR-1</strain>
    </source>
</reference>
<feature type="coiled-coil region" evidence="2">
    <location>
        <begin position="174"/>
        <end position="215"/>
    </location>
</feature>
<comment type="subcellular location">
    <subcellularLocation>
        <location evidence="1">Membrane</location>
        <topology evidence="1">Single-pass membrane protein</topology>
    </subcellularLocation>
</comment>
<evidence type="ECO:0000259" key="5">
    <source>
        <dbReference type="SMART" id="SM00244"/>
    </source>
</evidence>
<dbReference type="Proteomes" id="UP000005801">
    <property type="component" value="Unassembled WGS sequence"/>
</dbReference>
<comment type="caution">
    <text evidence="6">The sequence shown here is derived from an EMBL/GenBank/DDBJ whole genome shotgun (WGS) entry which is preliminary data.</text>
</comment>
<gene>
    <name evidence="6" type="ORF">PPSIR1_07772</name>
</gene>
<evidence type="ECO:0000256" key="4">
    <source>
        <dbReference type="SAM" id="SignalP"/>
    </source>
</evidence>
<proteinExistence type="predicted"/>
<dbReference type="SUPFAM" id="SSF117892">
    <property type="entry name" value="Band 7/SPFH domain"/>
    <property type="match status" value="1"/>
</dbReference>
<feature type="domain" description="Band 7" evidence="5">
    <location>
        <begin position="21"/>
        <end position="182"/>
    </location>
</feature>
<dbReference type="CDD" id="cd03401">
    <property type="entry name" value="SPFH_prohibitin"/>
    <property type="match status" value="1"/>
</dbReference>
<dbReference type="PANTHER" id="PTHR23222:SF0">
    <property type="entry name" value="PROHIBITIN 1"/>
    <property type="match status" value="1"/>
</dbReference>
<dbReference type="InterPro" id="IPR036013">
    <property type="entry name" value="Band_7/SPFH_dom_sf"/>
</dbReference>
<evidence type="ECO:0000313" key="7">
    <source>
        <dbReference type="Proteomes" id="UP000005801"/>
    </source>
</evidence>
<dbReference type="GO" id="GO:0016020">
    <property type="term" value="C:membrane"/>
    <property type="evidence" value="ECO:0007669"/>
    <property type="project" value="UniProtKB-SubCell"/>
</dbReference>
<dbReference type="SMART" id="SM00244">
    <property type="entry name" value="PHB"/>
    <property type="match status" value="1"/>
</dbReference>
<keyword evidence="7" id="KW-1185">Reference proteome</keyword>